<comment type="similarity">
    <text evidence="1 13">Belongs to the helicase family. DnaB subfamily.</text>
</comment>
<dbReference type="AlphaFoldDB" id="A0AA48I0E8"/>
<dbReference type="FunFam" id="1.10.860.10:FF:000001">
    <property type="entry name" value="Replicative DNA helicase"/>
    <property type="match status" value="1"/>
</dbReference>
<dbReference type="PANTHER" id="PTHR30153:SF2">
    <property type="entry name" value="REPLICATIVE DNA HELICASE"/>
    <property type="match status" value="1"/>
</dbReference>
<dbReference type="SUPFAM" id="SSF52540">
    <property type="entry name" value="P-loop containing nucleoside triphosphate hydrolases"/>
    <property type="match status" value="1"/>
</dbReference>
<keyword evidence="6 13" id="KW-0347">Helicase</keyword>
<evidence type="ECO:0000256" key="7">
    <source>
        <dbReference type="ARBA" id="ARBA00022840"/>
    </source>
</evidence>
<dbReference type="Pfam" id="PF03796">
    <property type="entry name" value="DnaB_C"/>
    <property type="match status" value="1"/>
</dbReference>
<evidence type="ECO:0000256" key="3">
    <source>
        <dbReference type="ARBA" id="ARBA00022705"/>
    </source>
</evidence>
<sequence>MKAVGGRGESAREKDAKVEKLKTPPHSIEAEQSVLGSMLIAPDSWDRVAEIVIQEDFYNRSHQIIYAAIIRLLEKSKPVDLITVSEDLEHRDELEDAGGFAYLAELAKNTPSAANVVAYANIIKERAIRRELIGAANDIAETSYYPEGLESSEILDQAENKVFQIAEKRTSQSEGPQDVNSVLKATIDRLDTLNKQGADITGVSTGYADLDKMTSGLQRSDLIIVAARPSMGKTTFAMNLCENAMMGSDKPVLVYSLEMPSEQIMMRMLASLSRVDQTRVRTAQLEDEDWARISNTVKQLDEKNNLFIDDSSGLTPMEVRSRARKIHRDHGGLSLIMVDYLQLMRAPAFSDNRTLEIAEISRSLKALAKELEVPVIALSQLNRSLEQRADKRPINSDLRESGSIEQDADLIMFIYRDEVYNENSPDKGVAEVIIGKQRNGPIGSVRLTFQGKFSRFDNYTPVVATDFPQE</sequence>
<dbReference type="GO" id="GO:1990077">
    <property type="term" value="C:primosome complex"/>
    <property type="evidence" value="ECO:0007669"/>
    <property type="project" value="UniProtKB-UniRule"/>
</dbReference>
<evidence type="ECO:0000256" key="2">
    <source>
        <dbReference type="ARBA" id="ARBA00022515"/>
    </source>
</evidence>
<dbReference type="InterPro" id="IPR007694">
    <property type="entry name" value="DNA_helicase_DnaB-like_C"/>
</dbReference>
<feature type="domain" description="SF4 helicase" evidence="15">
    <location>
        <begin position="196"/>
        <end position="463"/>
    </location>
</feature>
<dbReference type="GO" id="GO:0005829">
    <property type="term" value="C:cytosol"/>
    <property type="evidence" value="ECO:0007669"/>
    <property type="project" value="TreeGrafter"/>
</dbReference>
<organism evidence="16 17">
    <name type="scientific">Planctobacterium marinum</name>
    <dbReference type="NCBI Taxonomy" id="1631968"/>
    <lineage>
        <taxon>Bacteria</taxon>
        <taxon>Pseudomonadati</taxon>
        <taxon>Pseudomonadota</taxon>
        <taxon>Gammaproteobacteria</taxon>
        <taxon>Alteromonadales</taxon>
        <taxon>Alteromonadaceae</taxon>
        <taxon>Planctobacterium</taxon>
    </lineage>
</organism>
<dbReference type="PANTHER" id="PTHR30153">
    <property type="entry name" value="REPLICATIVE DNA HELICASE DNAB"/>
    <property type="match status" value="1"/>
</dbReference>
<dbReference type="InterPro" id="IPR007692">
    <property type="entry name" value="DNA_helicase_DnaB"/>
</dbReference>
<reference evidence="16" key="1">
    <citation type="submission" date="2023-01" db="EMBL/GenBank/DDBJ databases">
        <title>Complete genome sequence of Planctobacterium marinum strain Dej080120_11.</title>
        <authorList>
            <person name="Ueki S."/>
            <person name="Maruyama F."/>
        </authorList>
    </citation>
    <scope>NUCLEOTIDE SEQUENCE</scope>
    <source>
        <strain evidence="16">Dej080120_11</strain>
    </source>
</reference>
<dbReference type="RefSeq" id="WP_338294059.1">
    <property type="nucleotide sequence ID" value="NZ_AP027272.1"/>
</dbReference>
<dbReference type="PROSITE" id="PS51199">
    <property type="entry name" value="SF4_HELICASE"/>
    <property type="match status" value="1"/>
</dbReference>
<evidence type="ECO:0000313" key="16">
    <source>
        <dbReference type="EMBL" id="BDX07960.1"/>
    </source>
</evidence>
<keyword evidence="9" id="KW-0413">Isomerase</keyword>
<dbReference type="InterPro" id="IPR027417">
    <property type="entry name" value="P-loop_NTPase"/>
</dbReference>
<evidence type="ECO:0000256" key="9">
    <source>
        <dbReference type="ARBA" id="ARBA00023235"/>
    </source>
</evidence>
<dbReference type="KEGG" id="pmaw:MACH26_34810"/>
<keyword evidence="7 13" id="KW-0067">ATP-binding</keyword>
<keyword evidence="3 13" id="KW-0235">DNA replication</keyword>
<evidence type="ECO:0000256" key="5">
    <source>
        <dbReference type="ARBA" id="ARBA00022801"/>
    </source>
</evidence>
<gene>
    <name evidence="16" type="primary">dnaB</name>
    <name evidence="16" type="ORF">MACH26_34810</name>
</gene>
<dbReference type="InterPro" id="IPR003593">
    <property type="entry name" value="AAA+_ATPase"/>
</dbReference>
<evidence type="ECO:0000256" key="13">
    <source>
        <dbReference type="RuleBase" id="RU362085"/>
    </source>
</evidence>
<evidence type="ECO:0000313" key="17">
    <source>
        <dbReference type="Proteomes" id="UP001333710"/>
    </source>
</evidence>
<feature type="compositionally biased region" description="Basic and acidic residues" evidence="14">
    <location>
        <begin position="9"/>
        <end position="22"/>
    </location>
</feature>
<accession>A0AA48I0E8</accession>
<keyword evidence="5 13" id="KW-0378">Hydrolase</keyword>
<dbReference type="CDD" id="cd00984">
    <property type="entry name" value="DnaB_C"/>
    <property type="match status" value="1"/>
</dbReference>
<evidence type="ECO:0000256" key="8">
    <source>
        <dbReference type="ARBA" id="ARBA00023125"/>
    </source>
</evidence>
<name>A0AA48I0E8_9ALTE</name>
<evidence type="ECO:0000256" key="11">
    <source>
        <dbReference type="ARBA" id="ARBA00048954"/>
    </source>
</evidence>
<dbReference type="InterPro" id="IPR007693">
    <property type="entry name" value="DNA_helicase_DnaB-like_N"/>
</dbReference>
<dbReference type="SUPFAM" id="SSF48024">
    <property type="entry name" value="N-terminal domain of DnaB helicase"/>
    <property type="match status" value="1"/>
</dbReference>
<evidence type="ECO:0000256" key="1">
    <source>
        <dbReference type="ARBA" id="ARBA00008428"/>
    </source>
</evidence>
<evidence type="ECO:0000256" key="4">
    <source>
        <dbReference type="ARBA" id="ARBA00022741"/>
    </source>
</evidence>
<feature type="region of interest" description="Disordered" evidence="14">
    <location>
        <begin position="1"/>
        <end position="23"/>
    </location>
</feature>
<dbReference type="GO" id="GO:0042802">
    <property type="term" value="F:identical protein binding"/>
    <property type="evidence" value="ECO:0007669"/>
    <property type="project" value="UniProtKB-ARBA"/>
</dbReference>
<dbReference type="InterPro" id="IPR016136">
    <property type="entry name" value="DNA_helicase_N/primase_C"/>
</dbReference>
<evidence type="ECO:0000256" key="12">
    <source>
        <dbReference type="NCBIfam" id="TIGR00665"/>
    </source>
</evidence>
<protein>
    <recommendedName>
        <fullName evidence="12 13">Replicative DNA helicase</fullName>
        <ecNumber evidence="12 13">5.6.2.3</ecNumber>
    </recommendedName>
</protein>
<dbReference type="GO" id="GO:0006269">
    <property type="term" value="P:DNA replication, synthesis of primer"/>
    <property type="evidence" value="ECO:0007669"/>
    <property type="project" value="UniProtKB-UniRule"/>
</dbReference>
<evidence type="ECO:0000256" key="14">
    <source>
        <dbReference type="SAM" id="MobiDB-lite"/>
    </source>
</evidence>
<dbReference type="GO" id="GO:0043139">
    <property type="term" value="F:5'-3' DNA helicase activity"/>
    <property type="evidence" value="ECO:0007669"/>
    <property type="project" value="UniProtKB-EC"/>
</dbReference>
<dbReference type="Proteomes" id="UP001333710">
    <property type="component" value="Chromosome"/>
</dbReference>
<keyword evidence="17" id="KW-1185">Reference proteome</keyword>
<keyword evidence="4 13" id="KW-0547">Nucleotide-binding</keyword>
<evidence type="ECO:0000256" key="10">
    <source>
        <dbReference type="ARBA" id="ARBA00044932"/>
    </source>
</evidence>
<dbReference type="GO" id="GO:0016787">
    <property type="term" value="F:hydrolase activity"/>
    <property type="evidence" value="ECO:0007669"/>
    <property type="project" value="UniProtKB-KW"/>
</dbReference>
<dbReference type="InterPro" id="IPR036185">
    <property type="entry name" value="DNA_heli_DnaB-like_N_sf"/>
</dbReference>
<comment type="catalytic activity">
    <reaction evidence="11 13">
        <text>ATP + H2O = ADP + phosphate + H(+)</text>
        <dbReference type="Rhea" id="RHEA:13065"/>
        <dbReference type="ChEBI" id="CHEBI:15377"/>
        <dbReference type="ChEBI" id="CHEBI:15378"/>
        <dbReference type="ChEBI" id="CHEBI:30616"/>
        <dbReference type="ChEBI" id="CHEBI:43474"/>
        <dbReference type="ChEBI" id="CHEBI:456216"/>
        <dbReference type="EC" id="5.6.2.3"/>
    </reaction>
</comment>
<dbReference type="Gene3D" id="3.40.50.300">
    <property type="entry name" value="P-loop containing nucleotide triphosphate hydrolases"/>
    <property type="match status" value="1"/>
</dbReference>
<dbReference type="NCBIfam" id="TIGR00665">
    <property type="entry name" value="DnaB"/>
    <property type="match status" value="1"/>
</dbReference>
<dbReference type="SMART" id="SM00382">
    <property type="entry name" value="AAA"/>
    <property type="match status" value="1"/>
</dbReference>
<dbReference type="EC" id="5.6.2.3" evidence="12 13"/>
<dbReference type="Pfam" id="PF00772">
    <property type="entry name" value="DnaB"/>
    <property type="match status" value="1"/>
</dbReference>
<evidence type="ECO:0000259" key="15">
    <source>
        <dbReference type="PROSITE" id="PS51199"/>
    </source>
</evidence>
<evidence type="ECO:0000256" key="6">
    <source>
        <dbReference type="ARBA" id="ARBA00022806"/>
    </source>
</evidence>
<dbReference type="NCBIfam" id="NF004384">
    <property type="entry name" value="PRK05748.1"/>
    <property type="match status" value="1"/>
</dbReference>
<dbReference type="EMBL" id="AP027272">
    <property type="protein sequence ID" value="BDX07960.1"/>
    <property type="molecule type" value="Genomic_DNA"/>
</dbReference>
<keyword evidence="8 13" id="KW-0238">DNA-binding</keyword>
<keyword evidence="2 13" id="KW-0639">Primosome</keyword>
<dbReference type="GO" id="GO:0005524">
    <property type="term" value="F:ATP binding"/>
    <property type="evidence" value="ECO:0007669"/>
    <property type="project" value="UniProtKB-UniRule"/>
</dbReference>
<comment type="function">
    <text evidence="10 13">The main replicative DNA helicase, it participates in initiation and elongation during chromosome replication. Travels ahead of the DNA replisome, separating dsDNA into templates for DNA synthesis. A processive ATP-dependent 5'-3' DNA helicase it has DNA-dependent ATPase activity.</text>
</comment>
<dbReference type="Gene3D" id="1.10.860.10">
    <property type="entry name" value="DNAb Helicase, Chain A"/>
    <property type="match status" value="1"/>
</dbReference>
<proteinExistence type="inferred from homology"/>
<dbReference type="FunFam" id="3.40.50.300:FF:000076">
    <property type="entry name" value="Replicative DNA helicase"/>
    <property type="match status" value="1"/>
</dbReference>
<dbReference type="GO" id="GO:0003677">
    <property type="term" value="F:DNA binding"/>
    <property type="evidence" value="ECO:0007669"/>
    <property type="project" value="UniProtKB-UniRule"/>
</dbReference>